<protein>
    <recommendedName>
        <fullName evidence="1">RNA helicase</fullName>
        <ecNumber evidence="1">3.6.4.13</ecNumber>
    </recommendedName>
</protein>
<dbReference type="Proteomes" id="UP000775547">
    <property type="component" value="Unassembled WGS sequence"/>
</dbReference>
<comment type="caution">
    <text evidence="7">The sequence shown here is derived from an EMBL/GenBank/DDBJ whole genome shotgun (WGS) entry which is preliminary data.</text>
</comment>
<dbReference type="EMBL" id="JABCKV010000163">
    <property type="protein sequence ID" value="KAG5642710.1"/>
    <property type="molecule type" value="Genomic_DNA"/>
</dbReference>
<dbReference type="PANTHER" id="PTHR47959:SF1">
    <property type="entry name" value="ATP-DEPENDENT RNA HELICASE DBPA"/>
    <property type="match status" value="1"/>
</dbReference>
<evidence type="ECO:0000313" key="8">
    <source>
        <dbReference type="Proteomes" id="UP000775547"/>
    </source>
</evidence>
<evidence type="ECO:0000256" key="5">
    <source>
        <dbReference type="ARBA" id="ARBA00022840"/>
    </source>
</evidence>
<dbReference type="EC" id="3.6.4.13" evidence="1"/>
<evidence type="ECO:0000313" key="7">
    <source>
        <dbReference type="EMBL" id="KAG5642710.1"/>
    </source>
</evidence>
<sequence length="75" mass="8681">MRKYVHRVGRTARAGRAGDAWTLVEEQEARYFKGILREADHLEKVKRLRVGEKELAPLLPDYETALGQLKQAYAR</sequence>
<dbReference type="PANTHER" id="PTHR47959">
    <property type="entry name" value="ATP-DEPENDENT RNA HELICASE RHLE-RELATED"/>
    <property type="match status" value="1"/>
</dbReference>
<keyword evidence="8" id="KW-1185">Reference proteome</keyword>
<evidence type="ECO:0000256" key="4">
    <source>
        <dbReference type="ARBA" id="ARBA00022806"/>
    </source>
</evidence>
<dbReference type="GO" id="GO:0016787">
    <property type="term" value="F:hydrolase activity"/>
    <property type="evidence" value="ECO:0007669"/>
    <property type="project" value="UniProtKB-KW"/>
</dbReference>
<dbReference type="InterPro" id="IPR027417">
    <property type="entry name" value="P-loop_NTPase"/>
</dbReference>
<gene>
    <name evidence="7" type="ORF">DXG03_002286</name>
</gene>
<accession>A0A9P7G4K5</accession>
<dbReference type="GO" id="GO:0005524">
    <property type="term" value="F:ATP binding"/>
    <property type="evidence" value="ECO:0007669"/>
    <property type="project" value="UniProtKB-KW"/>
</dbReference>
<organism evidence="7 8">
    <name type="scientific">Asterophora parasitica</name>
    <dbReference type="NCBI Taxonomy" id="117018"/>
    <lineage>
        <taxon>Eukaryota</taxon>
        <taxon>Fungi</taxon>
        <taxon>Dikarya</taxon>
        <taxon>Basidiomycota</taxon>
        <taxon>Agaricomycotina</taxon>
        <taxon>Agaricomycetes</taxon>
        <taxon>Agaricomycetidae</taxon>
        <taxon>Agaricales</taxon>
        <taxon>Tricholomatineae</taxon>
        <taxon>Lyophyllaceae</taxon>
        <taxon>Asterophora</taxon>
    </lineage>
</organism>
<dbReference type="AlphaFoldDB" id="A0A9P7G4K5"/>
<keyword evidence="4" id="KW-0347">Helicase</keyword>
<evidence type="ECO:0000256" key="6">
    <source>
        <dbReference type="ARBA" id="ARBA00047984"/>
    </source>
</evidence>
<dbReference type="Gene3D" id="3.40.50.300">
    <property type="entry name" value="P-loop containing nucleotide triphosphate hydrolases"/>
    <property type="match status" value="1"/>
</dbReference>
<reference evidence="7" key="2">
    <citation type="submission" date="2021-10" db="EMBL/GenBank/DDBJ databases">
        <title>Phylogenomics reveals ancestral predisposition of the termite-cultivated fungus Termitomyces towards a domesticated lifestyle.</title>
        <authorList>
            <person name="Auxier B."/>
            <person name="Grum-Grzhimaylo A."/>
            <person name="Cardenas M.E."/>
            <person name="Lodge J.D."/>
            <person name="Laessoe T."/>
            <person name="Pedersen O."/>
            <person name="Smith M.E."/>
            <person name="Kuyper T.W."/>
            <person name="Franco-Molano E.A."/>
            <person name="Baroni T.J."/>
            <person name="Aanen D.K."/>
        </authorList>
    </citation>
    <scope>NUCLEOTIDE SEQUENCE</scope>
    <source>
        <strain evidence="7">AP01</strain>
        <tissue evidence="7">Mycelium</tissue>
    </source>
</reference>
<evidence type="ECO:0000256" key="2">
    <source>
        <dbReference type="ARBA" id="ARBA00022741"/>
    </source>
</evidence>
<dbReference type="GO" id="GO:0005829">
    <property type="term" value="C:cytosol"/>
    <property type="evidence" value="ECO:0007669"/>
    <property type="project" value="TreeGrafter"/>
</dbReference>
<name>A0A9P7G4K5_9AGAR</name>
<evidence type="ECO:0000256" key="1">
    <source>
        <dbReference type="ARBA" id="ARBA00012552"/>
    </source>
</evidence>
<dbReference type="InterPro" id="IPR050079">
    <property type="entry name" value="DEAD_box_RNA_helicase"/>
</dbReference>
<keyword evidence="5" id="KW-0067">ATP-binding</keyword>
<dbReference type="GO" id="GO:0003724">
    <property type="term" value="F:RNA helicase activity"/>
    <property type="evidence" value="ECO:0007669"/>
    <property type="project" value="UniProtKB-EC"/>
</dbReference>
<reference evidence="7" key="1">
    <citation type="submission" date="2020-07" db="EMBL/GenBank/DDBJ databases">
        <authorList>
            <person name="Nieuwenhuis M."/>
            <person name="Van De Peppel L.J.J."/>
        </authorList>
    </citation>
    <scope>NUCLEOTIDE SEQUENCE</scope>
    <source>
        <strain evidence="7">AP01</strain>
        <tissue evidence="7">Mycelium</tissue>
    </source>
</reference>
<keyword evidence="3" id="KW-0378">Hydrolase</keyword>
<keyword evidence="2" id="KW-0547">Nucleotide-binding</keyword>
<dbReference type="SUPFAM" id="SSF52540">
    <property type="entry name" value="P-loop containing nucleoside triphosphate hydrolases"/>
    <property type="match status" value="1"/>
</dbReference>
<comment type="catalytic activity">
    <reaction evidence="6">
        <text>ATP + H2O = ADP + phosphate + H(+)</text>
        <dbReference type="Rhea" id="RHEA:13065"/>
        <dbReference type="ChEBI" id="CHEBI:15377"/>
        <dbReference type="ChEBI" id="CHEBI:15378"/>
        <dbReference type="ChEBI" id="CHEBI:30616"/>
        <dbReference type="ChEBI" id="CHEBI:43474"/>
        <dbReference type="ChEBI" id="CHEBI:456216"/>
        <dbReference type="EC" id="3.6.4.13"/>
    </reaction>
</comment>
<evidence type="ECO:0000256" key="3">
    <source>
        <dbReference type="ARBA" id="ARBA00022801"/>
    </source>
</evidence>
<proteinExistence type="predicted"/>
<dbReference type="OrthoDB" id="3237443at2759"/>